<evidence type="ECO:0000313" key="4">
    <source>
        <dbReference type="Proteomes" id="UP000030750"/>
    </source>
</evidence>
<keyword evidence="4" id="KW-1185">Reference proteome</keyword>
<organism evidence="3 4">
    <name type="scientific">Eimeria brunetti</name>
    <dbReference type="NCBI Taxonomy" id="51314"/>
    <lineage>
        <taxon>Eukaryota</taxon>
        <taxon>Sar</taxon>
        <taxon>Alveolata</taxon>
        <taxon>Apicomplexa</taxon>
        <taxon>Conoidasida</taxon>
        <taxon>Coccidia</taxon>
        <taxon>Eucoccidiorida</taxon>
        <taxon>Eimeriorina</taxon>
        <taxon>Eimeriidae</taxon>
        <taxon>Eimeria</taxon>
    </lineage>
</organism>
<name>U6LHQ4_9EIME</name>
<reference evidence="3" key="2">
    <citation type="submission" date="2013-10" db="EMBL/GenBank/DDBJ databases">
        <authorList>
            <person name="Aslett M."/>
        </authorList>
    </citation>
    <scope>NUCLEOTIDE SEQUENCE [LARGE SCALE GENOMIC DNA]</scope>
    <source>
        <strain evidence="3">Houghton</strain>
    </source>
</reference>
<evidence type="ECO:0000313" key="3">
    <source>
        <dbReference type="EMBL" id="CDJ47320.1"/>
    </source>
</evidence>
<dbReference type="EMBL" id="HG710689">
    <property type="protein sequence ID" value="CDJ47320.1"/>
    <property type="molecule type" value="Genomic_DNA"/>
</dbReference>
<protein>
    <submittedName>
        <fullName evidence="3">Uncharacterized protein</fullName>
    </submittedName>
</protein>
<evidence type="ECO:0000256" key="2">
    <source>
        <dbReference type="SAM" id="SignalP"/>
    </source>
</evidence>
<accession>U6LHQ4</accession>
<dbReference type="AlphaFoldDB" id="U6LHQ4"/>
<reference evidence="3" key="1">
    <citation type="submission" date="2013-10" db="EMBL/GenBank/DDBJ databases">
        <title>Genomic analysis of the causative agents of coccidiosis in chickens.</title>
        <authorList>
            <person name="Reid A.J."/>
            <person name="Blake D."/>
            <person name="Billington K."/>
            <person name="Browne H."/>
            <person name="Dunn M."/>
            <person name="Hung S."/>
            <person name="Kawahara F."/>
            <person name="Miranda-Saavedra D."/>
            <person name="Mourier T."/>
            <person name="Nagra H."/>
            <person name="Otto T.D."/>
            <person name="Rawlings N."/>
            <person name="Sanchez A."/>
            <person name="Sanders M."/>
            <person name="Subramaniam C."/>
            <person name="Tay Y."/>
            <person name="Dear P."/>
            <person name="Doerig C."/>
            <person name="Gruber A."/>
            <person name="Parkinson J."/>
            <person name="Shirley M."/>
            <person name="Wan K.L."/>
            <person name="Berriman M."/>
            <person name="Tomley F."/>
            <person name="Pain A."/>
        </authorList>
    </citation>
    <scope>NUCLEOTIDE SEQUENCE [LARGE SCALE GENOMIC DNA]</scope>
    <source>
        <strain evidence="3">Houghton</strain>
    </source>
</reference>
<evidence type="ECO:0000256" key="1">
    <source>
        <dbReference type="SAM" id="MobiDB-lite"/>
    </source>
</evidence>
<dbReference type="VEuPathDB" id="ToxoDB:EBH_0015520"/>
<feature type="chain" id="PRO_5004674537" evidence="2">
    <location>
        <begin position="27"/>
        <end position="75"/>
    </location>
</feature>
<feature type="region of interest" description="Disordered" evidence="1">
    <location>
        <begin position="55"/>
        <end position="75"/>
    </location>
</feature>
<dbReference type="Proteomes" id="UP000030750">
    <property type="component" value="Unassembled WGS sequence"/>
</dbReference>
<keyword evidence="2" id="KW-0732">Signal</keyword>
<gene>
    <name evidence="3" type="ORF">EBH_0015520</name>
</gene>
<sequence length="75" mass="7927">MSTSPGLGFASLILLLDVPQLPAIFAAKVSGALGFAAKELRNLAATDIIYPNNRINPQDANTNRMGRPRAYNNGG</sequence>
<feature type="compositionally biased region" description="Polar residues" evidence="1">
    <location>
        <begin position="55"/>
        <end position="64"/>
    </location>
</feature>
<proteinExistence type="predicted"/>
<dbReference type="OrthoDB" id="409619at2759"/>
<feature type="signal peptide" evidence="2">
    <location>
        <begin position="1"/>
        <end position="26"/>
    </location>
</feature>